<keyword evidence="7 12" id="KW-0865">Zymogen</keyword>
<reference evidence="15 16" key="1">
    <citation type="submission" date="2018-06" db="EMBL/GenBank/DDBJ databases">
        <authorList>
            <consortium name="Pathogen Informatics"/>
            <person name="Doyle S."/>
        </authorList>
    </citation>
    <scope>NUCLEOTIDE SEQUENCE [LARGE SCALE GENOMIC DNA]</scope>
    <source>
        <strain evidence="15 16">NCTC13093</strain>
    </source>
</reference>
<evidence type="ECO:0000256" key="6">
    <source>
        <dbReference type="ARBA" id="ARBA00023136"/>
    </source>
</evidence>
<dbReference type="InterPro" id="IPR033177">
    <property type="entry name" value="PSD-B"/>
</dbReference>
<evidence type="ECO:0000256" key="1">
    <source>
        <dbReference type="ARBA" id="ARBA00005189"/>
    </source>
</evidence>
<keyword evidence="14" id="KW-1133">Transmembrane helix</keyword>
<evidence type="ECO:0000313" key="16">
    <source>
        <dbReference type="Proteomes" id="UP000250086"/>
    </source>
</evidence>
<dbReference type="UniPathway" id="UPA00558">
    <property type="reaction ID" value="UER00616"/>
</dbReference>
<evidence type="ECO:0000256" key="12">
    <source>
        <dbReference type="HAMAP-Rule" id="MF_00662"/>
    </source>
</evidence>
<dbReference type="RefSeq" id="WP_113744077.1">
    <property type="nucleotide sequence ID" value="NZ_UAPU01000007.1"/>
</dbReference>
<keyword evidence="16" id="KW-1185">Reference proteome</keyword>
<keyword evidence="4 12" id="KW-0210">Decarboxylase</keyword>
<evidence type="ECO:0000256" key="2">
    <source>
        <dbReference type="ARBA" id="ARBA00022475"/>
    </source>
</evidence>
<evidence type="ECO:0000256" key="10">
    <source>
        <dbReference type="ARBA" id="ARBA00023264"/>
    </source>
</evidence>
<comment type="pathway">
    <text evidence="12">Phospholipid metabolism; phosphatidylethanolamine biosynthesis; phosphatidylethanolamine from CDP-diacylglycerol: step 2/2.</text>
</comment>
<keyword evidence="10 12" id="KW-1208">Phospholipid metabolism</keyword>
<evidence type="ECO:0000256" key="14">
    <source>
        <dbReference type="SAM" id="Phobius"/>
    </source>
</evidence>
<evidence type="ECO:0000313" key="15">
    <source>
        <dbReference type="EMBL" id="SPT69959.1"/>
    </source>
</evidence>
<comment type="subcellular location">
    <subcellularLocation>
        <location evidence="12">Cell membrane</location>
        <topology evidence="12">Peripheral membrane protein</topology>
    </subcellularLocation>
</comment>
<feature type="active site" description="Schiff-base intermediate with substrate; via pyruvic acid; for decarboxylase activity" evidence="12">
    <location>
        <position position="247"/>
    </location>
</feature>
<keyword evidence="6 12" id="KW-0472">Membrane</keyword>
<feature type="chain" id="PRO_5023362304" description="Phosphatidylserine decarboxylase alpha chain" evidence="12">
    <location>
        <begin position="247"/>
        <end position="300"/>
    </location>
</feature>
<sequence length="300" mass="32952">MPVINKLLELTETVTPLSTLTSLSAKLTEKPLGSFTQFLIRQFIKSFNINLEEIENKDLSSYKTFNDFFTRKLAEGQRPLDEKAIAVSPVDGTVGQAGDIKAGRLMQAKGIDYSLKALVGGSAKDEELFREGLFACIYLSPSNYHRIHMPVDGELVKTIHIPGKHFPVGTSNINHLEQLYTKNERLVCIFKTAHGYLGVVMVGAALVGSIATPWSGTIKRRKDILAETFTDKHFKKGDEIGLFKYGSTVVCLFSADFGSIDDMFVEGYAVKMGQSMIVPGPSDDNSLDEGKDEGSCPLKS</sequence>
<comment type="catalytic activity">
    <reaction evidence="12">
        <text>a 1,2-diacyl-sn-glycero-3-phospho-L-serine + H(+) = a 1,2-diacyl-sn-glycero-3-phosphoethanolamine + CO2</text>
        <dbReference type="Rhea" id="RHEA:20828"/>
        <dbReference type="ChEBI" id="CHEBI:15378"/>
        <dbReference type="ChEBI" id="CHEBI:16526"/>
        <dbReference type="ChEBI" id="CHEBI:57262"/>
        <dbReference type="ChEBI" id="CHEBI:64612"/>
        <dbReference type="EC" id="4.1.1.65"/>
    </reaction>
</comment>
<dbReference type="InterPro" id="IPR003817">
    <property type="entry name" value="PS_Dcarbxylase"/>
</dbReference>
<feature type="active site" description="Charge relay system; for autoendoproteolytic cleavage activity" evidence="12">
    <location>
        <position position="247"/>
    </location>
</feature>
<dbReference type="OrthoDB" id="9802030at2"/>
<gene>
    <name evidence="12 15" type="primary">psd</name>
    <name evidence="15" type="ORF">NCTC13093_01350</name>
</gene>
<feature type="active site" description="Charge relay system; for autoendoproteolytic cleavage activity" evidence="12">
    <location>
        <position position="148"/>
    </location>
</feature>
<keyword evidence="2 12" id="KW-1003">Cell membrane</keyword>
<evidence type="ECO:0000256" key="5">
    <source>
        <dbReference type="ARBA" id="ARBA00023098"/>
    </source>
</evidence>
<evidence type="ECO:0000256" key="9">
    <source>
        <dbReference type="ARBA" id="ARBA00023239"/>
    </source>
</evidence>
<dbReference type="NCBIfam" id="TIGR00163">
    <property type="entry name" value="PS_decarb"/>
    <property type="match status" value="1"/>
</dbReference>
<feature type="chain" id="PRO_5023362302" description="Phosphatidylserine decarboxylase beta chain" evidence="12">
    <location>
        <begin position="1"/>
        <end position="246"/>
    </location>
</feature>
<comment type="similarity">
    <text evidence="12">Belongs to the phosphatidylserine decarboxylase family. PSD-B subfamily. Prokaryotic type I sub-subfamily.</text>
</comment>
<dbReference type="PANTHER" id="PTHR10067">
    <property type="entry name" value="PHOSPHATIDYLSERINE DECARBOXYLASE"/>
    <property type="match status" value="1"/>
</dbReference>
<evidence type="ECO:0000256" key="7">
    <source>
        <dbReference type="ARBA" id="ARBA00023145"/>
    </source>
</evidence>
<feature type="site" description="Cleavage (non-hydrolytic); by autocatalysis" evidence="12">
    <location>
        <begin position="246"/>
        <end position="247"/>
    </location>
</feature>
<keyword evidence="11 12" id="KW-0670">Pyruvate</keyword>
<feature type="region of interest" description="Disordered" evidence="13">
    <location>
        <begin position="280"/>
        <end position="300"/>
    </location>
</feature>
<keyword evidence="14" id="KW-0812">Transmembrane</keyword>
<comment type="pathway">
    <text evidence="1">Lipid metabolism.</text>
</comment>
<accession>A0A2X0VEL4</accession>
<dbReference type="GO" id="GO:0004609">
    <property type="term" value="F:phosphatidylserine decarboxylase activity"/>
    <property type="evidence" value="ECO:0007669"/>
    <property type="project" value="UniProtKB-UniRule"/>
</dbReference>
<dbReference type="HAMAP" id="MF_00662">
    <property type="entry name" value="PS_decarb_PSD_B_type1"/>
    <property type="match status" value="1"/>
</dbReference>
<dbReference type="InterPro" id="IPR033178">
    <property type="entry name" value="PSD_type1_pro"/>
</dbReference>
<evidence type="ECO:0000256" key="11">
    <source>
        <dbReference type="ARBA" id="ARBA00023317"/>
    </source>
</evidence>
<feature type="transmembrane region" description="Helical" evidence="14">
    <location>
        <begin position="193"/>
        <end position="214"/>
    </location>
</feature>
<dbReference type="GO" id="GO:0005886">
    <property type="term" value="C:plasma membrane"/>
    <property type="evidence" value="ECO:0007669"/>
    <property type="project" value="UniProtKB-SubCell"/>
</dbReference>
<proteinExistence type="inferred from homology"/>
<dbReference type="Pfam" id="PF02666">
    <property type="entry name" value="PS_Dcarbxylase"/>
    <property type="match status" value="1"/>
</dbReference>
<keyword evidence="9 12" id="KW-0456">Lyase</keyword>
<dbReference type="EC" id="4.1.1.65" evidence="12"/>
<organism evidence="15 16">
    <name type="scientific">Anaerobiospirillum thomasii</name>
    <dbReference type="NCBI Taxonomy" id="179995"/>
    <lineage>
        <taxon>Bacteria</taxon>
        <taxon>Pseudomonadati</taxon>
        <taxon>Pseudomonadota</taxon>
        <taxon>Gammaproteobacteria</taxon>
        <taxon>Aeromonadales</taxon>
        <taxon>Succinivibrionaceae</taxon>
        <taxon>Anaerobiospirillum</taxon>
    </lineage>
</organism>
<comment type="function">
    <text evidence="12">Catalyzes the formation of phosphatidylethanolamine (PtdEtn) from phosphatidylserine (PtdSer).</text>
</comment>
<comment type="subunit">
    <text evidence="12">Heterodimer of a large membrane-associated beta subunit and a small pyruvoyl-containing alpha subunit.</text>
</comment>
<keyword evidence="8 12" id="KW-0594">Phospholipid biosynthesis</keyword>
<evidence type="ECO:0000256" key="3">
    <source>
        <dbReference type="ARBA" id="ARBA00022516"/>
    </source>
</evidence>
<comment type="cofactor">
    <cofactor evidence="12">
        <name>pyruvate</name>
        <dbReference type="ChEBI" id="CHEBI:15361"/>
    </cofactor>
    <text evidence="12">Binds 1 pyruvoyl group covalently per subunit.</text>
</comment>
<comment type="PTM">
    <text evidence="12">Is synthesized initially as an inactive proenzyme. Formation of the active enzyme involves a self-maturation process in which the active site pyruvoyl group is generated from an internal serine residue via an autocatalytic post-translational modification. Two non-identical subunits are generated from the proenzyme in this reaction, and the pyruvate is formed at the N-terminus of the alpha chain, which is derived from the carboxyl end of the proenzyme. The autoendoproteolytic cleavage occurs by a canonical serine protease mechanism, in which the side chain hydroxyl group of the serine supplies its oxygen atom to form the C-terminus of the beta chain, while the remainder of the serine residue undergoes an oxidative deamination to produce ammonia and the pyruvoyl prosthetic group on the alpha chain. During this reaction, the Ser that is part of the protease active site of the proenzyme becomes the pyruvoyl prosthetic group, which constitutes an essential element of the active site of the mature decarboxylase.</text>
</comment>
<name>A0A2X0VEL4_9GAMM</name>
<keyword evidence="5 12" id="KW-0443">Lipid metabolism</keyword>
<dbReference type="Proteomes" id="UP000250086">
    <property type="component" value="Unassembled WGS sequence"/>
</dbReference>
<dbReference type="PANTHER" id="PTHR10067:SF6">
    <property type="entry name" value="PHOSPHATIDYLSERINE DECARBOXYLASE PROENZYME, MITOCHONDRIAL"/>
    <property type="match status" value="1"/>
</dbReference>
<dbReference type="EMBL" id="UAPV01000001">
    <property type="protein sequence ID" value="SPT69959.1"/>
    <property type="molecule type" value="Genomic_DNA"/>
</dbReference>
<dbReference type="GO" id="GO:0006646">
    <property type="term" value="P:phosphatidylethanolamine biosynthetic process"/>
    <property type="evidence" value="ECO:0007669"/>
    <property type="project" value="UniProtKB-UniRule"/>
</dbReference>
<protein>
    <recommendedName>
        <fullName evidence="12">Phosphatidylserine decarboxylase proenzyme</fullName>
        <ecNumber evidence="12">4.1.1.65</ecNumber>
    </recommendedName>
    <component>
        <recommendedName>
            <fullName evidence="12">Phosphatidylserine decarboxylase alpha chain</fullName>
        </recommendedName>
    </component>
    <component>
        <recommendedName>
            <fullName evidence="12">Phosphatidylserine decarboxylase beta chain</fullName>
        </recommendedName>
    </component>
</protein>
<keyword evidence="3 12" id="KW-0444">Lipid biosynthesis</keyword>
<evidence type="ECO:0000256" key="8">
    <source>
        <dbReference type="ARBA" id="ARBA00023209"/>
    </source>
</evidence>
<feature type="active site" description="Charge relay system; for autoendoproteolytic cleavage activity" evidence="12">
    <location>
        <position position="91"/>
    </location>
</feature>
<dbReference type="AlphaFoldDB" id="A0A2X0VEL4"/>
<evidence type="ECO:0000256" key="4">
    <source>
        <dbReference type="ARBA" id="ARBA00022793"/>
    </source>
</evidence>
<evidence type="ECO:0000256" key="13">
    <source>
        <dbReference type="SAM" id="MobiDB-lite"/>
    </source>
</evidence>
<feature type="modified residue" description="Pyruvic acid (Ser); by autocatalysis" evidence="12">
    <location>
        <position position="247"/>
    </location>
</feature>